<accession>A0A845Q836</accession>
<name>A0A845Q836_9HYPH</name>
<dbReference type="Proteomes" id="UP000470384">
    <property type="component" value="Unassembled WGS sequence"/>
</dbReference>
<dbReference type="GeneID" id="300656267"/>
<keyword evidence="3" id="KW-1185">Reference proteome</keyword>
<dbReference type="PANTHER" id="PTHR36057:SF1">
    <property type="entry name" value="LIPOPROTEIN LIPID ATTACHMENT SITE-LIKE PROTEIN, PUTATIVE (DUF1223)-RELATED"/>
    <property type="match status" value="1"/>
</dbReference>
<gene>
    <name evidence="2" type="ORF">GTQ45_00530</name>
</gene>
<protein>
    <submittedName>
        <fullName evidence="2">DUF1223 domain-containing protein</fullName>
    </submittedName>
</protein>
<organism evidence="2 3">
    <name type="scientific">Pyruvatibacter mobilis</name>
    <dbReference type="NCBI Taxonomy" id="1712261"/>
    <lineage>
        <taxon>Bacteria</taxon>
        <taxon>Pseudomonadati</taxon>
        <taxon>Pseudomonadota</taxon>
        <taxon>Alphaproteobacteria</taxon>
        <taxon>Hyphomicrobiales</taxon>
        <taxon>Parvibaculaceae</taxon>
        <taxon>Pyruvatibacter</taxon>
    </lineage>
</organism>
<dbReference type="RefSeq" id="WP_160586353.1">
    <property type="nucleotide sequence ID" value="NZ_BMHN01000001.1"/>
</dbReference>
<reference evidence="2 3" key="1">
    <citation type="journal article" date="2016" name="Int. J. Syst. Evol. Microbiol.">
        <title>Pyruvatibacter mobilis gen. nov., sp. nov., a marine bacterium from the culture broth of Picochlorum sp. 122.</title>
        <authorList>
            <person name="Wang G."/>
            <person name="Tang M."/>
            <person name="Wu H."/>
            <person name="Dai S."/>
            <person name="Li T."/>
            <person name="Chen C."/>
            <person name="He H."/>
            <person name="Fan J."/>
            <person name="Xiang W."/>
            <person name="Li X."/>
        </authorList>
    </citation>
    <scope>NUCLEOTIDE SEQUENCE [LARGE SCALE GENOMIC DNA]</scope>
    <source>
        <strain evidence="2 3">GYP-11</strain>
    </source>
</reference>
<feature type="chain" id="PRO_5032550013" evidence="1">
    <location>
        <begin position="17"/>
        <end position="257"/>
    </location>
</feature>
<dbReference type="AlphaFoldDB" id="A0A845Q836"/>
<feature type="signal peptide" evidence="1">
    <location>
        <begin position="1"/>
        <end position="16"/>
    </location>
</feature>
<dbReference type="InterPro" id="IPR036249">
    <property type="entry name" value="Thioredoxin-like_sf"/>
</dbReference>
<evidence type="ECO:0000313" key="3">
    <source>
        <dbReference type="Proteomes" id="UP000470384"/>
    </source>
</evidence>
<dbReference type="PANTHER" id="PTHR36057">
    <property type="match status" value="1"/>
</dbReference>
<proteinExistence type="predicted"/>
<dbReference type="SUPFAM" id="SSF52833">
    <property type="entry name" value="Thioredoxin-like"/>
    <property type="match status" value="1"/>
</dbReference>
<evidence type="ECO:0000256" key="1">
    <source>
        <dbReference type="SAM" id="SignalP"/>
    </source>
</evidence>
<dbReference type="EMBL" id="WXYQ01000001">
    <property type="protein sequence ID" value="NBG94211.1"/>
    <property type="molecule type" value="Genomic_DNA"/>
</dbReference>
<dbReference type="OrthoDB" id="9808254at2"/>
<comment type="caution">
    <text evidence="2">The sequence shown here is derived from an EMBL/GenBank/DDBJ whole genome shotgun (WGS) entry which is preliminary data.</text>
</comment>
<evidence type="ECO:0000313" key="2">
    <source>
        <dbReference type="EMBL" id="NBG94211.1"/>
    </source>
</evidence>
<keyword evidence="1" id="KW-0732">Signal</keyword>
<dbReference type="Pfam" id="PF06764">
    <property type="entry name" value="DUF1223"/>
    <property type="match status" value="1"/>
</dbReference>
<sequence length="257" mass="27793">MTGVTNSRFFTPAALAAGLAALTALLPAAPAAARPAVVELFTSQGCSSCPPADALMNEVATRRDVIALTYNITYWDYLGWRDTLGRDEHTARQEAYAQHFRDRKYTPQLVVDGASHMPGSRVRASRDAIDDRVSRVSGRPELIADVTNDGITLRAGAVPGSETDDVSAIWLVQFDTAHEVEITRGENAGETIIYSNVVRDVTRLADWDMTEPLSLDVAKAMLMEGAHDGCAIIVQRAGQYGVGEVITATRLDMSLIN</sequence>
<dbReference type="InterPro" id="IPR010634">
    <property type="entry name" value="DUF1223"/>
</dbReference>